<dbReference type="EMBL" id="JBHSXL010000009">
    <property type="protein sequence ID" value="MFC6892926.1"/>
    <property type="molecule type" value="Genomic_DNA"/>
</dbReference>
<reference evidence="1 2" key="1">
    <citation type="journal article" date="2019" name="Int. J. Syst. Evol. Microbiol.">
        <title>The Global Catalogue of Microorganisms (GCM) 10K type strain sequencing project: providing services to taxonomists for standard genome sequencing and annotation.</title>
        <authorList>
            <consortium name="The Broad Institute Genomics Platform"/>
            <consortium name="The Broad Institute Genome Sequencing Center for Infectious Disease"/>
            <person name="Wu L."/>
            <person name="Ma J."/>
        </authorList>
    </citation>
    <scope>NUCLEOTIDE SEQUENCE [LARGE SCALE GENOMIC DNA]</scope>
    <source>
        <strain evidence="1 2">SKJ47</strain>
    </source>
</reference>
<dbReference type="AlphaFoldDB" id="A0ABD5UXL4"/>
<name>A0ABD5UXL4_9EURY</name>
<dbReference type="InterPro" id="IPR011004">
    <property type="entry name" value="Trimer_LpxA-like_sf"/>
</dbReference>
<dbReference type="InterPro" id="IPR047324">
    <property type="entry name" value="LbH_gamma_CA-like"/>
</dbReference>
<evidence type="ECO:0000313" key="1">
    <source>
        <dbReference type="EMBL" id="MFC6892926.1"/>
    </source>
</evidence>
<sequence>MNRSIRGSTPEIDDSAFVSEMSYVVGDVTVEENASVWPFVCLRGDGGEVTIGEDSNVQEFSMIHGSDIGDRVTVGHGVVIDYSDIGDDSLIGISSVVLEGATVESNSIVAAGSVVRHDQIIPEGHVAYGIPAETRPITDEQREEIRRIQEHYVELGAEYRDQGTMQ</sequence>
<dbReference type="RefSeq" id="WP_379743983.1">
    <property type="nucleotide sequence ID" value="NZ_JBHSVN010000001.1"/>
</dbReference>
<dbReference type="PANTHER" id="PTHR13061">
    <property type="entry name" value="DYNACTIN SUBUNIT P25"/>
    <property type="match status" value="1"/>
</dbReference>
<dbReference type="Gene3D" id="2.160.10.10">
    <property type="entry name" value="Hexapeptide repeat proteins"/>
    <property type="match status" value="1"/>
</dbReference>
<dbReference type="Proteomes" id="UP001596296">
    <property type="component" value="Unassembled WGS sequence"/>
</dbReference>
<dbReference type="SUPFAM" id="SSF51161">
    <property type="entry name" value="Trimeric LpxA-like enzymes"/>
    <property type="match status" value="1"/>
</dbReference>
<gene>
    <name evidence="1" type="ORF">ACFQE9_09960</name>
</gene>
<dbReference type="InterPro" id="IPR050484">
    <property type="entry name" value="Transf_Hexapept/Carb_Anhydrase"/>
</dbReference>
<organism evidence="1 2">
    <name type="scientific">Halopenitus salinus</name>
    <dbReference type="NCBI Taxonomy" id="1198295"/>
    <lineage>
        <taxon>Archaea</taxon>
        <taxon>Methanobacteriati</taxon>
        <taxon>Methanobacteriota</taxon>
        <taxon>Stenosarchaea group</taxon>
        <taxon>Halobacteria</taxon>
        <taxon>Halobacteriales</taxon>
        <taxon>Haloferacaceae</taxon>
        <taxon>Halopenitus</taxon>
    </lineage>
</organism>
<dbReference type="PANTHER" id="PTHR13061:SF29">
    <property type="entry name" value="GAMMA CARBONIC ANHYDRASE-LIKE 1, MITOCHONDRIAL-RELATED"/>
    <property type="match status" value="1"/>
</dbReference>
<accession>A0ABD5UXL4</accession>
<proteinExistence type="predicted"/>
<dbReference type="InterPro" id="IPR001451">
    <property type="entry name" value="Hexapep"/>
</dbReference>
<evidence type="ECO:0000313" key="2">
    <source>
        <dbReference type="Proteomes" id="UP001596296"/>
    </source>
</evidence>
<comment type="caution">
    <text evidence="1">The sequence shown here is derived from an EMBL/GenBank/DDBJ whole genome shotgun (WGS) entry which is preliminary data.</text>
</comment>
<keyword evidence="2" id="KW-1185">Reference proteome</keyword>
<dbReference type="Pfam" id="PF14602">
    <property type="entry name" value="Hexapep_2"/>
    <property type="match status" value="1"/>
</dbReference>
<protein>
    <submittedName>
        <fullName evidence="1">Gamma carbonic anhydrase family protein</fullName>
    </submittedName>
</protein>
<dbReference type="Pfam" id="PF00132">
    <property type="entry name" value="Hexapep"/>
    <property type="match status" value="1"/>
</dbReference>
<dbReference type="CDD" id="cd04645">
    <property type="entry name" value="LbH_gamma_CA_like"/>
    <property type="match status" value="1"/>
</dbReference>